<proteinExistence type="predicted"/>
<sequence>MTKVLNYKKYHLRDHPKLRYHGVPTWPPDWGGTYKGHDLIPQGEIGILRNVEKIDANSFYPDHLLLTVEYNGKGYTGGLWIEDSEFLEKIFDLLKKNKGKKTEEIGKMEIW</sequence>
<dbReference type="Proteomes" id="UP000009374">
    <property type="component" value="Unassembled WGS sequence"/>
</dbReference>
<name>C6HU61_9BACT</name>
<reference evidence="1 2" key="1">
    <citation type="journal article" date="2009" name="Appl. Environ. Microbiol.">
        <title>Community genomic and proteomic analyses of chemoautotrophic iron-oxidizing "Leptospirillum rubarum" (Group II) and "Leptospirillum ferrodiazotrophum" (Group III) bacteria in acid mine drainage biofilms.</title>
        <authorList>
            <person name="Goltsman D.S."/>
            <person name="Denef V.J."/>
            <person name="Singer S.W."/>
            <person name="VerBerkmoes N.C."/>
            <person name="Lefsrud M."/>
            <person name="Mueller R.S."/>
            <person name="Dick G.J."/>
            <person name="Sun C.L."/>
            <person name="Wheeler K.E."/>
            <person name="Zemla A."/>
            <person name="Baker B.J."/>
            <person name="Hauser L."/>
            <person name="Land M."/>
            <person name="Shah M.B."/>
            <person name="Thelen M.P."/>
            <person name="Hettich R.L."/>
            <person name="Banfield J.F."/>
        </authorList>
    </citation>
    <scope>NUCLEOTIDE SEQUENCE [LARGE SCALE GENOMIC DNA]</scope>
</reference>
<keyword evidence="2" id="KW-1185">Reference proteome</keyword>
<gene>
    <name evidence="1" type="ORF">UBAL3_48660007</name>
</gene>
<evidence type="ECO:0000313" key="2">
    <source>
        <dbReference type="Proteomes" id="UP000009374"/>
    </source>
</evidence>
<dbReference type="AlphaFoldDB" id="C6HU61"/>
<organism evidence="1 2">
    <name type="scientific">Leptospirillum ferrodiazotrophum</name>
    <dbReference type="NCBI Taxonomy" id="412449"/>
    <lineage>
        <taxon>Bacteria</taxon>
        <taxon>Pseudomonadati</taxon>
        <taxon>Nitrospirota</taxon>
        <taxon>Nitrospiria</taxon>
        <taxon>Nitrospirales</taxon>
        <taxon>Nitrospiraceae</taxon>
        <taxon>Leptospirillum</taxon>
    </lineage>
</organism>
<protein>
    <submittedName>
        <fullName evidence="1">Uncharacterized protein</fullName>
    </submittedName>
</protein>
<dbReference type="EMBL" id="GG693853">
    <property type="protein sequence ID" value="EES53794.1"/>
    <property type="molecule type" value="Genomic_DNA"/>
</dbReference>
<evidence type="ECO:0000313" key="1">
    <source>
        <dbReference type="EMBL" id="EES53794.1"/>
    </source>
</evidence>
<accession>C6HU61</accession>